<dbReference type="AlphaFoldDB" id="A0A7G5EEC0"/>
<dbReference type="PANTHER" id="PTHR33446">
    <property type="entry name" value="PROTEIN TONB-RELATED"/>
    <property type="match status" value="1"/>
</dbReference>
<evidence type="ECO:0000259" key="11">
    <source>
        <dbReference type="PROSITE" id="PS52015"/>
    </source>
</evidence>
<dbReference type="GO" id="GO:0098797">
    <property type="term" value="C:plasma membrane protein complex"/>
    <property type="evidence" value="ECO:0007669"/>
    <property type="project" value="TreeGrafter"/>
</dbReference>
<keyword evidence="5" id="KW-0997">Cell inner membrane</keyword>
<keyword evidence="3" id="KW-0813">Transport</keyword>
<accession>A0A7G5EEC0</accession>
<dbReference type="PROSITE" id="PS51257">
    <property type="entry name" value="PROKAR_LIPOPROTEIN"/>
    <property type="match status" value="1"/>
</dbReference>
<evidence type="ECO:0000256" key="4">
    <source>
        <dbReference type="ARBA" id="ARBA00022475"/>
    </source>
</evidence>
<dbReference type="SUPFAM" id="SSF74653">
    <property type="entry name" value="TolA/TonB C-terminal domain"/>
    <property type="match status" value="1"/>
</dbReference>
<reference evidence="12 13" key="1">
    <citation type="journal article" date="2020" name="G3 (Bethesda)">
        <title>CeMbio - The Caenorhabditis elegans Microbiome Resource.</title>
        <authorList>
            <person name="Dirksen P."/>
            <person name="Assie A."/>
            <person name="Zimmermann J."/>
            <person name="Zhang F."/>
            <person name="Tietje A.M."/>
            <person name="Marsh S.A."/>
            <person name="Felix M.A."/>
            <person name="Shapira M."/>
            <person name="Kaleta C."/>
            <person name="Schulenburg H."/>
            <person name="Samuel B."/>
        </authorList>
    </citation>
    <scope>NUCLEOTIDE SEQUENCE [LARGE SCALE GENOMIC DNA]</scope>
    <source>
        <strain evidence="12 13">BIGb0172</strain>
    </source>
</reference>
<evidence type="ECO:0000256" key="8">
    <source>
        <dbReference type="ARBA" id="ARBA00022989"/>
    </source>
</evidence>
<evidence type="ECO:0000256" key="6">
    <source>
        <dbReference type="ARBA" id="ARBA00022692"/>
    </source>
</evidence>
<protein>
    <submittedName>
        <fullName evidence="12">TonB family protein</fullName>
    </submittedName>
</protein>
<feature type="domain" description="TonB C-terminal" evidence="11">
    <location>
        <begin position="55"/>
        <end position="143"/>
    </location>
</feature>
<dbReference type="InterPro" id="IPR037682">
    <property type="entry name" value="TonB_C"/>
</dbReference>
<comment type="subcellular location">
    <subcellularLocation>
        <location evidence="1">Cell inner membrane</location>
        <topology evidence="1">Single-pass membrane protein</topology>
        <orientation evidence="1">Periplasmic side</orientation>
    </subcellularLocation>
</comment>
<evidence type="ECO:0000313" key="12">
    <source>
        <dbReference type="EMBL" id="QMV72345.1"/>
    </source>
</evidence>
<evidence type="ECO:0000256" key="2">
    <source>
        <dbReference type="ARBA" id="ARBA00006555"/>
    </source>
</evidence>
<dbReference type="GO" id="GO:0055085">
    <property type="term" value="P:transmembrane transport"/>
    <property type="evidence" value="ECO:0007669"/>
    <property type="project" value="InterPro"/>
</dbReference>
<evidence type="ECO:0000256" key="9">
    <source>
        <dbReference type="ARBA" id="ARBA00023136"/>
    </source>
</evidence>
<evidence type="ECO:0000256" key="5">
    <source>
        <dbReference type="ARBA" id="ARBA00022519"/>
    </source>
</evidence>
<evidence type="ECO:0000313" key="13">
    <source>
        <dbReference type="Proteomes" id="UP000515240"/>
    </source>
</evidence>
<gene>
    <name evidence="12" type="ORF">HS961_05610</name>
</gene>
<evidence type="ECO:0000256" key="1">
    <source>
        <dbReference type="ARBA" id="ARBA00004383"/>
    </source>
</evidence>
<name>A0A7G5EEC0_9BURK</name>
<dbReference type="KEGG" id="cpis:HS961_05610"/>
<dbReference type="GO" id="GO:0031992">
    <property type="term" value="F:energy transducer activity"/>
    <property type="evidence" value="ECO:0007669"/>
    <property type="project" value="TreeGrafter"/>
</dbReference>
<keyword evidence="9" id="KW-0472">Membrane</keyword>
<sequence>MSLIRTSSAVVTVLAALLAGCATNEPAPTPDAAAAANTAPAANAAPAAAGCAGNACDTAPQLLTGASPRFPYPAGALPQPASVRVQFVVNTDGAVSDVKTLTTTSRDMATEVERAVRLWKYRPAMKNNQPMKVILQQQFDFKP</sequence>
<comment type="similarity">
    <text evidence="2">Belongs to the TonB family.</text>
</comment>
<proteinExistence type="inferred from homology"/>
<feature type="signal peptide" evidence="10">
    <location>
        <begin position="1"/>
        <end position="24"/>
    </location>
</feature>
<keyword evidence="13" id="KW-1185">Reference proteome</keyword>
<dbReference type="InterPro" id="IPR051045">
    <property type="entry name" value="TonB-dependent_transducer"/>
</dbReference>
<dbReference type="PANTHER" id="PTHR33446:SF2">
    <property type="entry name" value="PROTEIN TONB"/>
    <property type="match status" value="1"/>
</dbReference>
<dbReference type="RefSeq" id="WP_182326765.1">
    <property type="nucleotide sequence ID" value="NZ_CP058554.1"/>
</dbReference>
<organism evidence="12 13">
    <name type="scientific">Comamonas piscis</name>
    <dbReference type="NCBI Taxonomy" id="1562974"/>
    <lineage>
        <taxon>Bacteria</taxon>
        <taxon>Pseudomonadati</taxon>
        <taxon>Pseudomonadota</taxon>
        <taxon>Betaproteobacteria</taxon>
        <taxon>Burkholderiales</taxon>
        <taxon>Comamonadaceae</taxon>
        <taxon>Comamonas</taxon>
    </lineage>
</organism>
<keyword evidence="6" id="KW-0812">Transmembrane</keyword>
<dbReference type="NCBIfam" id="TIGR01352">
    <property type="entry name" value="tonB_Cterm"/>
    <property type="match status" value="1"/>
</dbReference>
<dbReference type="Pfam" id="PF03544">
    <property type="entry name" value="TonB_C"/>
    <property type="match status" value="1"/>
</dbReference>
<keyword evidence="7" id="KW-0653">Protein transport</keyword>
<dbReference type="InterPro" id="IPR006260">
    <property type="entry name" value="TonB/TolA_C"/>
</dbReference>
<evidence type="ECO:0000256" key="7">
    <source>
        <dbReference type="ARBA" id="ARBA00022927"/>
    </source>
</evidence>
<evidence type="ECO:0000256" key="10">
    <source>
        <dbReference type="SAM" id="SignalP"/>
    </source>
</evidence>
<keyword evidence="4" id="KW-1003">Cell membrane</keyword>
<keyword evidence="8" id="KW-1133">Transmembrane helix</keyword>
<evidence type="ECO:0000256" key="3">
    <source>
        <dbReference type="ARBA" id="ARBA00022448"/>
    </source>
</evidence>
<keyword evidence="10" id="KW-0732">Signal</keyword>
<dbReference type="Gene3D" id="3.30.1150.10">
    <property type="match status" value="1"/>
</dbReference>
<dbReference type="PROSITE" id="PS52015">
    <property type="entry name" value="TONB_CTD"/>
    <property type="match status" value="1"/>
</dbReference>
<dbReference type="Proteomes" id="UP000515240">
    <property type="component" value="Chromosome"/>
</dbReference>
<feature type="chain" id="PRO_5028930449" evidence="10">
    <location>
        <begin position="25"/>
        <end position="143"/>
    </location>
</feature>
<dbReference type="EMBL" id="CP058554">
    <property type="protein sequence ID" value="QMV72345.1"/>
    <property type="molecule type" value="Genomic_DNA"/>
</dbReference>
<dbReference type="GO" id="GO:0015031">
    <property type="term" value="P:protein transport"/>
    <property type="evidence" value="ECO:0007669"/>
    <property type="project" value="UniProtKB-KW"/>
</dbReference>